<accession>A0A8B8KW40</accession>
<dbReference type="SUPFAM" id="SSF49879">
    <property type="entry name" value="SMAD/FHA domain"/>
    <property type="match status" value="1"/>
</dbReference>
<dbReference type="PANTHER" id="PTHR22593">
    <property type="entry name" value="TRANSMEMBRANE PROTEIN 18"/>
    <property type="match status" value="1"/>
</dbReference>
<dbReference type="AlphaFoldDB" id="A0A8B8KW40"/>
<dbReference type="SMART" id="SM00240">
    <property type="entry name" value="FHA"/>
    <property type="match status" value="1"/>
</dbReference>
<dbReference type="CDD" id="cd22691">
    <property type="entry name" value="FHA_PS1-like"/>
    <property type="match status" value="1"/>
</dbReference>
<name>A0A8B8KW40_ABRPR</name>
<dbReference type="InterPro" id="IPR002716">
    <property type="entry name" value="PIN_dom"/>
</dbReference>
<dbReference type="PANTHER" id="PTHR22593:SF8">
    <property type="entry name" value="FHA DOMAIN-CONTAINING PROTEIN PS1"/>
    <property type="match status" value="1"/>
</dbReference>
<dbReference type="Proteomes" id="UP000694853">
    <property type="component" value="Unplaced"/>
</dbReference>
<feature type="domain" description="FHA" evidence="1">
    <location>
        <begin position="56"/>
        <end position="107"/>
    </location>
</feature>
<reference evidence="3" key="2">
    <citation type="submission" date="2025-08" db="UniProtKB">
        <authorList>
            <consortium name="RefSeq"/>
        </authorList>
    </citation>
    <scope>IDENTIFICATION</scope>
    <source>
        <tissue evidence="3">Young leaves</tissue>
    </source>
</reference>
<protein>
    <submittedName>
        <fullName evidence="3">FHA domain-containing protein PS1</fullName>
    </submittedName>
</protein>
<sequence>MIVKERELIENQPKAEEEGKIPVLTVLKNNAILKNIFIVNKPQEEKESRDDHEDILLVGRHPDCDLMLTHPSISRFHLQICSKPASKTFFVLDLSSVHGTWVSERKIEPMVNVEMKEGDTLRIGVSSRVYRLHWIPISRAYDLENPFLSQLDVVVEEEEEEEGGGKSHAELCLIHVQASTLGGIRVVLLFSNLNCCLAENEEIESVDSILKDTNSLSLDENVEIIVKEEIPLAAGMLEDMVSLCCEEERKRPSKEDDLYGTKTSYLPLISGVENELYDSPPYVESVAETLTENLSENVYLPAAEAVLGTKVQQFHAPPDTFASPLPSGLENSFEKHYSSLPINTSPAPLNDKSEAEAVIIPSTKEFESECTLRDDGSVTDAFTAGAGIFNSENSLNRLLPAEEAMSGTKFQQIKVLEEVELNSSSDGEKQYTWSPPQLLNDQFCHDQGNSLDETAQDIQNKQTGSISPKSCQLESVNLSMPKEAVLNFTNENQTLQPDMETLESSVKAMKKNSTTRNIWSRRGKATSAPQVRTSKSILNKRTANVDTEVATSNEKGNISTTILKNLSSVLDREVEVEEVEEEEIFTPDKENFSPNALQLRFLKKGELEEIKHPKSQRSHNSKDEFNLHIHPTESIGATLCKKNQREIINKNMSKNLFSVLDGEEDERVEVYTPDKENFSPNFLQLRLLKKKGEVEEIKCSEYPWPQNSKDNFSCNMYPAENTSPTSNKENQIPKGAQYQKLQRKPFSGHIKLGQEQDVMTFTDRVKRVPFQSLKNPGDERKSGTLCPVSAAKSFDLSDCGQILDQHINPSDINGKKKKSWKMVVDTTSLLNKESRKALQLLQGLKGTRLIIPRLVIRELNSMKRQFTIFRRISEASLALEWIEECMVKTNWWIRIHSSVEEGGLIAPTPPAFPQTQFSEERTFLGGSGSERESGSSQPLSSHKFMDIASPTLEDHILDFALLYKRKHHDGQLALLSEDVTLKIKCMAEGLLCEPVQEFRESLVNPFSERFLWTNSSPRGHTWSCQDDVVLREKYCPLPLRKSSKGPASGLKLILLHNSQYGH</sequence>
<evidence type="ECO:0000259" key="1">
    <source>
        <dbReference type="PROSITE" id="PS50006"/>
    </source>
</evidence>
<keyword evidence="2" id="KW-1185">Reference proteome</keyword>
<dbReference type="InterPro" id="IPR008984">
    <property type="entry name" value="SMAD_FHA_dom_sf"/>
</dbReference>
<dbReference type="RefSeq" id="XP_027348090.1">
    <property type="nucleotide sequence ID" value="XM_027492289.1"/>
</dbReference>
<dbReference type="Pfam" id="PF00498">
    <property type="entry name" value="FHA"/>
    <property type="match status" value="1"/>
</dbReference>
<dbReference type="Gene3D" id="3.40.50.1010">
    <property type="entry name" value="5'-nuclease"/>
    <property type="match status" value="1"/>
</dbReference>
<evidence type="ECO:0000313" key="3">
    <source>
        <dbReference type="RefSeq" id="XP_027348090.1"/>
    </source>
</evidence>
<evidence type="ECO:0000313" key="2">
    <source>
        <dbReference type="Proteomes" id="UP000694853"/>
    </source>
</evidence>
<dbReference type="PROSITE" id="PS50006">
    <property type="entry name" value="FHA_DOMAIN"/>
    <property type="match status" value="1"/>
</dbReference>
<dbReference type="OrthoDB" id="444265at2759"/>
<dbReference type="InterPro" id="IPR000253">
    <property type="entry name" value="FHA_dom"/>
</dbReference>
<dbReference type="GeneID" id="113859545"/>
<dbReference type="KEGG" id="aprc:113859545"/>
<reference evidence="2" key="1">
    <citation type="journal article" date="2019" name="Toxins">
        <title>Detection of Abrin-Like and Prepropulchellin-Like Toxin Genes and Transcripts Using Whole Genome Sequencing and Full-Length Transcript Sequencing of Abrus precatorius.</title>
        <authorList>
            <person name="Hovde B.T."/>
            <person name="Daligault H.E."/>
            <person name="Hanschen E.R."/>
            <person name="Kunde Y.A."/>
            <person name="Johnson M.B."/>
            <person name="Starkenburg S.R."/>
            <person name="Johnson S.L."/>
        </authorList>
    </citation>
    <scope>NUCLEOTIDE SEQUENCE [LARGE SCALE GENOMIC DNA]</scope>
</reference>
<organism evidence="2 3">
    <name type="scientific">Abrus precatorius</name>
    <name type="common">Indian licorice</name>
    <name type="synonym">Glycine abrus</name>
    <dbReference type="NCBI Taxonomy" id="3816"/>
    <lineage>
        <taxon>Eukaryota</taxon>
        <taxon>Viridiplantae</taxon>
        <taxon>Streptophyta</taxon>
        <taxon>Embryophyta</taxon>
        <taxon>Tracheophyta</taxon>
        <taxon>Spermatophyta</taxon>
        <taxon>Magnoliopsida</taxon>
        <taxon>eudicotyledons</taxon>
        <taxon>Gunneridae</taxon>
        <taxon>Pentapetalae</taxon>
        <taxon>rosids</taxon>
        <taxon>fabids</taxon>
        <taxon>Fabales</taxon>
        <taxon>Fabaceae</taxon>
        <taxon>Papilionoideae</taxon>
        <taxon>50 kb inversion clade</taxon>
        <taxon>NPAAA clade</taxon>
        <taxon>indigoferoid/millettioid clade</taxon>
        <taxon>Abreae</taxon>
        <taxon>Abrus</taxon>
    </lineage>
</organism>
<proteinExistence type="predicted"/>
<dbReference type="GO" id="GO:0031965">
    <property type="term" value="C:nuclear membrane"/>
    <property type="evidence" value="ECO:0007669"/>
    <property type="project" value="TreeGrafter"/>
</dbReference>
<gene>
    <name evidence="3" type="primary">LOC113859545</name>
</gene>
<dbReference type="Gene3D" id="2.60.200.20">
    <property type="match status" value="1"/>
</dbReference>
<dbReference type="Pfam" id="PF13638">
    <property type="entry name" value="PIN_4"/>
    <property type="match status" value="1"/>
</dbReference>